<dbReference type="STRING" id="4097.A0A1S3YDP3"/>
<dbReference type="GO" id="GO:0051923">
    <property type="term" value="P:sulfation"/>
    <property type="evidence" value="ECO:0000318"/>
    <property type="project" value="GO_Central"/>
</dbReference>
<dbReference type="GeneID" id="107775088"/>
<dbReference type="InterPro" id="IPR027417">
    <property type="entry name" value="P-loop_NTPase"/>
</dbReference>
<dbReference type="InterPro" id="IPR036397">
    <property type="entry name" value="RNaseH_sf"/>
</dbReference>
<dbReference type="InterPro" id="IPR000863">
    <property type="entry name" value="Sulfotransferase_dom"/>
</dbReference>
<dbReference type="GO" id="GO:0005737">
    <property type="term" value="C:cytoplasm"/>
    <property type="evidence" value="ECO:0000318"/>
    <property type="project" value="GO_Central"/>
</dbReference>
<dbReference type="OrthoDB" id="205623at2759"/>
<dbReference type="PANTHER" id="PTHR11783">
    <property type="entry name" value="SULFOTRANSFERASE SULT"/>
    <property type="match status" value="1"/>
</dbReference>
<evidence type="ECO:0000313" key="4">
    <source>
        <dbReference type="Proteomes" id="UP000790787"/>
    </source>
</evidence>
<dbReference type="Gene3D" id="3.30.420.10">
    <property type="entry name" value="Ribonuclease H-like superfamily/Ribonuclease H"/>
    <property type="match status" value="1"/>
</dbReference>
<dbReference type="RefSeq" id="XP_016450254.2">
    <property type="nucleotide sequence ID" value="XM_016594768.2"/>
</dbReference>
<accession>A0A1S3YDP3</accession>
<dbReference type="OMA" id="ECKNNAK"/>
<protein>
    <recommendedName>
        <fullName evidence="3">Sulfotransferase</fullName>
        <ecNumber evidence="3">2.8.2.-</ecNumber>
    </recommendedName>
</protein>
<sequence length="356" mass="41469">MSSSFSSKASRLSANYGSENSEKMMSMKFEEIISTLTKRETLYPCRDHYQYKGFWFPFRYLRQTLSMQENFKAQPSDIFLCSYPKTGTTWLKALTFSIITRDRFSDDDSTNPLLTKQPHECVPTVEVDSFTNPTLVETEFPLLATHLPYTCLPPSILESDCKIIYICREPKDTFVSWWHYMQKVKESADAFKAEVVPFEQEFKWFCEGKSSCGPYWNHVLDYWIASSVDRPERVFFLKYEDLKSNTLCYVKKLAEFMGKPFSTEEENQGVAEKIVARCHFESLSNLEVNKSGWIHPNTFRVKNSAFFRKGEIGDWKNLLTEDMAKSVDHITHEKFQSLGFTWIPVSTNECKNNAKD</sequence>
<dbReference type="GO" id="GO:0003676">
    <property type="term" value="F:nucleic acid binding"/>
    <property type="evidence" value="ECO:0007669"/>
    <property type="project" value="InterPro"/>
</dbReference>
<dbReference type="Proteomes" id="UP000790787">
    <property type="component" value="Chromosome 7"/>
</dbReference>
<dbReference type="EC" id="2.8.2.-" evidence="3"/>
<dbReference type="SUPFAM" id="SSF52540">
    <property type="entry name" value="P-loop containing nucleoside triphosphate hydrolases"/>
    <property type="match status" value="1"/>
</dbReference>
<keyword evidence="4" id="KW-1185">Reference proteome</keyword>
<keyword evidence="2 3" id="KW-0808">Transferase</keyword>
<dbReference type="RefSeq" id="XP_016450254.1">
    <property type="nucleotide sequence ID" value="XM_016594768.1"/>
</dbReference>
<dbReference type="PaxDb" id="4097-A0A1S3YDP3"/>
<dbReference type="GO" id="GO:0008146">
    <property type="term" value="F:sulfotransferase activity"/>
    <property type="evidence" value="ECO:0000318"/>
    <property type="project" value="GO_Central"/>
</dbReference>
<dbReference type="KEGG" id="nta:107775088"/>
<evidence type="ECO:0000256" key="2">
    <source>
        <dbReference type="ARBA" id="ARBA00022679"/>
    </source>
</evidence>
<dbReference type="Pfam" id="PF00685">
    <property type="entry name" value="Sulfotransfer_1"/>
    <property type="match status" value="1"/>
</dbReference>
<name>A0A1S3YDP3_TOBAC</name>
<evidence type="ECO:0000256" key="3">
    <source>
        <dbReference type="RuleBase" id="RU361155"/>
    </source>
</evidence>
<organism evidence="4 5">
    <name type="scientific">Nicotiana tabacum</name>
    <name type="common">Common tobacco</name>
    <dbReference type="NCBI Taxonomy" id="4097"/>
    <lineage>
        <taxon>Eukaryota</taxon>
        <taxon>Viridiplantae</taxon>
        <taxon>Streptophyta</taxon>
        <taxon>Embryophyta</taxon>
        <taxon>Tracheophyta</taxon>
        <taxon>Spermatophyta</taxon>
        <taxon>Magnoliopsida</taxon>
        <taxon>eudicotyledons</taxon>
        <taxon>Gunneridae</taxon>
        <taxon>Pentapetalae</taxon>
        <taxon>asterids</taxon>
        <taxon>lamiids</taxon>
        <taxon>Solanales</taxon>
        <taxon>Solanaceae</taxon>
        <taxon>Nicotianoideae</taxon>
        <taxon>Nicotianeae</taxon>
        <taxon>Nicotiana</taxon>
    </lineage>
</organism>
<reference evidence="4" key="1">
    <citation type="journal article" date="2014" name="Nat. Commun.">
        <title>The tobacco genome sequence and its comparison with those of tomato and potato.</title>
        <authorList>
            <person name="Sierro N."/>
            <person name="Battey J.N."/>
            <person name="Ouadi S."/>
            <person name="Bakaher N."/>
            <person name="Bovet L."/>
            <person name="Willig A."/>
            <person name="Goepfert S."/>
            <person name="Peitsch M.C."/>
            <person name="Ivanov N.V."/>
        </authorList>
    </citation>
    <scope>NUCLEOTIDE SEQUENCE [LARGE SCALE GENOMIC DNA]</scope>
</reference>
<dbReference type="Gene3D" id="3.40.50.300">
    <property type="entry name" value="P-loop containing nucleotide triphosphate hydrolases"/>
    <property type="match status" value="1"/>
</dbReference>
<reference evidence="5" key="2">
    <citation type="submission" date="2025-08" db="UniProtKB">
        <authorList>
            <consortium name="RefSeq"/>
        </authorList>
    </citation>
    <scope>IDENTIFICATION</scope>
    <source>
        <tissue evidence="5">Leaf</tissue>
    </source>
</reference>
<evidence type="ECO:0000313" key="5">
    <source>
        <dbReference type="RefSeq" id="XP_016450254.2"/>
    </source>
</evidence>
<dbReference type="AlphaFoldDB" id="A0A1S3YDP3"/>
<gene>
    <name evidence="5" type="primary">LOC107775088</name>
</gene>
<proteinExistence type="inferred from homology"/>
<comment type="similarity">
    <text evidence="1 3">Belongs to the sulfotransferase 1 family.</text>
</comment>
<dbReference type="SMR" id="A0A1S3YDP3"/>
<evidence type="ECO:0000256" key="1">
    <source>
        <dbReference type="ARBA" id="ARBA00005771"/>
    </source>
</evidence>